<keyword evidence="2" id="KW-0805">Transcription regulation</keyword>
<dbReference type="SUPFAM" id="SSF88946">
    <property type="entry name" value="Sigma2 domain of RNA polymerase sigma factors"/>
    <property type="match status" value="1"/>
</dbReference>
<keyword evidence="4" id="KW-0238">DNA-binding</keyword>
<name>A0A367ZQZ8_9BACT</name>
<dbReference type="InterPro" id="IPR036388">
    <property type="entry name" value="WH-like_DNA-bd_sf"/>
</dbReference>
<dbReference type="EMBL" id="QOQW01000008">
    <property type="protein sequence ID" value="RCK80169.1"/>
    <property type="molecule type" value="Genomic_DNA"/>
</dbReference>
<evidence type="ECO:0000256" key="2">
    <source>
        <dbReference type="ARBA" id="ARBA00023015"/>
    </source>
</evidence>
<evidence type="ECO:0000256" key="4">
    <source>
        <dbReference type="ARBA" id="ARBA00023125"/>
    </source>
</evidence>
<evidence type="ECO:0000259" key="6">
    <source>
        <dbReference type="Pfam" id="PF04542"/>
    </source>
</evidence>
<dbReference type="InterPro" id="IPR007627">
    <property type="entry name" value="RNA_pol_sigma70_r2"/>
</dbReference>
<dbReference type="Pfam" id="PF08281">
    <property type="entry name" value="Sigma70_r4_2"/>
    <property type="match status" value="1"/>
</dbReference>
<proteinExistence type="inferred from homology"/>
<evidence type="ECO:0000313" key="9">
    <source>
        <dbReference type="Proteomes" id="UP000252355"/>
    </source>
</evidence>
<dbReference type="InterPro" id="IPR014284">
    <property type="entry name" value="RNA_pol_sigma-70_dom"/>
</dbReference>
<dbReference type="GO" id="GO:0006352">
    <property type="term" value="P:DNA-templated transcription initiation"/>
    <property type="evidence" value="ECO:0007669"/>
    <property type="project" value="InterPro"/>
</dbReference>
<dbReference type="PANTHER" id="PTHR43133">
    <property type="entry name" value="RNA POLYMERASE ECF-TYPE SIGMA FACTO"/>
    <property type="match status" value="1"/>
</dbReference>
<evidence type="ECO:0000256" key="3">
    <source>
        <dbReference type="ARBA" id="ARBA00023082"/>
    </source>
</evidence>
<dbReference type="GO" id="GO:0003677">
    <property type="term" value="F:DNA binding"/>
    <property type="evidence" value="ECO:0007669"/>
    <property type="project" value="UniProtKB-KW"/>
</dbReference>
<sequence length="198" mass="23210">MFGILWAWFAVEPAPMATDDELVRAALQGDRRAYSELYRRHVTSLFRYALSLTRNQIEAEDLLQEVFIQAFNKLSQYQGPNIFKRWLFRICRNMAFNRKAKRKVEESPMESHAEITLGAREPQKEWLKDLEVQESTQRLLGSLSPELQEIMLLRLVEDLSYREISEITGLTEVNLRQMISRGLGKLRKEWSAHAVHQT</sequence>
<protein>
    <submittedName>
        <fullName evidence="8">RNA polymerase sigma-70 factor</fullName>
    </submittedName>
</protein>
<dbReference type="CDD" id="cd06171">
    <property type="entry name" value="Sigma70_r4"/>
    <property type="match status" value="1"/>
</dbReference>
<accession>A0A367ZQZ8</accession>
<dbReference type="GO" id="GO:0016987">
    <property type="term" value="F:sigma factor activity"/>
    <property type="evidence" value="ECO:0007669"/>
    <property type="project" value="UniProtKB-KW"/>
</dbReference>
<gene>
    <name evidence="8" type="ORF">OZSIB_3673</name>
</gene>
<dbReference type="SUPFAM" id="SSF88659">
    <property type="entry name" value="Sigma3 and sigma4 domains of RNA polymerase sigma factors"/>
    <property type="match status" value="1"/>
</dbReference>
<dbReference type="Proteomes" id="UP000252355">
    <property type="component" value="Unassembled WGS sequence"/>
</dbReference>
<evidence type="ECO:0000256" key="5">
    <source>
        <dbReference type="ARBA" id="ARBA00023163"/>
    </source>
</evidence>
<dbReference type="Pfam" id="PF04542">
    <property type="entry name" value="Sigma70_r2"/>
    <property type="match status" value="1"/>
</dbReference>
<keyword evidence="5" id="KW-0804">Transcription</keyword>
<feature type="domain" description="RNA polymerase sigma-70 region 2" evidence="6">
    <location>
        <begin position="37"/>
        <end position="103"/>
    </location>
</feature>
<dbReference type="PANTHER" id="PTHR43133:SF8">
    <property type="entry name" value="RNA POLYMERASE SIGMA FACTOR HI_1459-RELATED"/>
    <property type="match status" value="1"/>
</dbReference>
<dbReference type="NCBIfam" id="TIGR02937">
    <property type="entry name" value="sigma70-ECF"/>
    <property type="match status" value="1"/>
</dbReference>
<reference evidence="8 9" key="1">
    <citation type="submission" date="2018-05" db="EMBL/GenBank/DDBJ databases">
        <title>A metagenomic window into the 2 km-deep terrestrial subsurface aquifer revealed taxonomically and functionally diverse microbial community comprising novel uncultured bacterial lineages.</title>
        <authorList>
            <person name="Kadnikov V.V."/>
            <person name="Mardanov A.V."/>
            <person name="Beletsky A.V."/>
            <person name="Banks D."/>
            <person name="Pimenov N.V."/>
            <person name="Frank Y.A."/>
            <person name="Karnachuk O.V."/>
            <person name="Ravin N.V."/>
        </authorList>
    </citation>
    <scope>NUCLEOTIDE SEQUENCE [LARGE SCALE GENOMIC DNA]</scope>
    <source>
        <strain evidence="8">BY5</strain>
    </source>
</reference>
<dbReference type="InterPro" id="IPR013325">
    <property type="entry name" value="RNA_pol_sigma_r2"/>
</dbReference>
<dbReference type="InterPro" id="IPR013324">
    <property type="entry name" value="RNA_pol_sigma_r3/r4-like"/>
</dbReference>
<evidence type="ECO:0000259" key="7">
    <source>
        <dbReference type="Pfam" id="PF08281"/>
    </source>
</evidence>
<comment type="caution">
    <text evidence="8">The sequence shown here is derived from an EMBL/GenBank/DDBJ whole genome shotgun (WGS) entry which is preliminary data.</text>
</comment>
<dbReference type="Gene3D" id="1.10.1740.10">
    <property type="match status" value="1"/>
</dbReference>
<dbReference type="InterPro" id="IPR039425">
    <property type="entry name" value="RNA_pol_sigma-70-like"/>
</dbReference>
<dbReference type="InterPro" id="IPR013249">
    <property type="entry name" value="RNA_pol_sigma70_r4_t2"/>
</dbReference>
<feature type="domain" description="RNA polymerase sigma factor 70 region 4 type 2" evidence="7">
    <location>
        <begin position="136"/>
        <end position="186"/>
    </location>
</feature>
<dbReference type="Gene3D" id="1.10.10.10">
    <property type="entry name" value="Winged helix-like DNA-binding domain superfamily/Winged helix DNA-binding domain"/>
    <property type="match status" value="1"/>
</dbReference>
<evidence type="ECO:0000256" key="1">
    <source>
        <dbReference type="ARBA" id="ARBA00010641"/>
    </source>
</evidence>
<keyword evidence="3" id="KW-0731">Sigma factor</keyword>
<organism evidence="8 9">
    <name type="scientific">Candidatus Ozemobacter sibiricus</name>
    <dbReference type="NCBI Taxonomy" id="2268124"/>
    <lineage>
        <taxon>Bacteria</taxon>
        <taxon>Candidatus Ozemobacteria</taxon>
        <taxon>Candidatus Ozemobacterales</taxon>
        <taxon>Candidatus Ozemobacteraceae</taxon>
        <taxon>Candidatus Ozemobacter</taxon>
    </lineage>
</organism>
<dbReference type="AlphaFoldDB" id="A0A367ZQZ8"/>
<comment type="similarity">
    <text evidence="1">Belongs to the sigma-70 factor family. ECF subfamily.</text>
</comment>
<evidence type="ECO:0000313" key="8">
    <source>
        <dbReference type="EMBL" id="RCK80169.1"/>
    </source>
</evidence>